<evidence type="ECO:0000313" key="3">
    <source>
        <dbReference type="Proteomes" id="UP001060368"/>
    </source>
</evidence>
<keyword evidence="1" id="KW-0175">Coiled coil</keyword>
<feature type="coiled-coil region" evidence="1">
    <location>
        <begin position="338"/>
        <end position="365"/>
    </location>
</feature>
<organism evidence="2 3">
    <name type="scientific">Methanoplanus endosymbiosus</name>
    <dbReference type="NCBI Taxonomy" id="33865"/>
    <lineage>
        <taxon>Archaea</taxon>
        <taxon>Methanobacteriati</taxon>
        <taxon>Methanobacteriota</taxon>
        <taxon>Stenosarchaea group</taxon>
        <taxon>Methanomicrobia</taxon>
        <taxon>Methanomicrobiales</taxon>
        <taxon>Methanomicrobiaceae</taxon>
        <taxon>Methanoplanus</taxon>
    </lineage>
</organism>
<dbReference type="Proteomes" id="UP001060368">
    <property type="component" value="Chromosome"/>
</dbReference>
<protein>
    <submittedName>
        <fullName evidence="2">Uncharacterized protein</fullName>
    </submittedName>
</protein>
<dbReference type="KEGG" id="mend:L6E24_07445"/>
<sequence length="828" mass="94015">MTNLKKYSNLHCCIGIPVKFSDDDIKILRIADISTADWNKNRVNSIGKIYTDPDGGTMLIPVNMEKTPVQSDHDNVGLWVWKENDSSEGYDAVPYSVLHKKINFKYTYYELIFLKTPESPENLRLLVGSDDEFARVLENGIVVPDTFSDNLLVIYDYNEEDFFCVEINKATSCIRYNQLLFVIDKKSLNRYNIKRTDVIDSFDPKYNDLLSENSVDLNRRLIYTKMKISQNDKLDSLSLHTDSARFARYFYHIATRLNYSENEKKLVNKITTEALSNLKLQPILTESTENKQRLEYQIKIINSYLNTDDKVEEFVSGVITHFPKINEEYVAKMQPELNQVLLEQKVALESEISNLNVAIDELNGEILVIKAEKTAETDALKSLRKTVESEGDRERAALKIQIEQELKEFEKDLKKSAVGEIETLKKEQMQALDKECEEFRADQRNIILNDIKFLREEYDNVQNDIALLRVSKEQLQNDISDNQYIREELSKLEQNKSTLEEINEQLKSSCELKLRNIQENPGEFLGDLALFKGLMQSGVPEKTSVASSPNSNLFVQSAKKYGSDPSEIINPKELIDYLIDNLLNIGVSYEYSGILAEFIAGAYFTRTPLLLTGCNANLMAQAISVTLCSQTPEVISVPTGYNDYSSLINIVKNACGNVVILQNVIGSIDEYCYTHLARDIHDENPEKYIIFSLDFAENIRILPSSVLGYMALINSEDVITSIKTEILDPGNCAIAVPVERNLEEVKTLYGRIVDLSRGTSVTNGYNLTRAAIFSAVAKKDRNNEDAALILELGTYCKLLGTADELNQRLEYLSRGDLKEIVEKLLGGK</sequence>
<dbReference type="AlphaFoldDB" id="A0A9E7PJW2"/>
<evidence type="ECO:0000313" key="2">
    <source>
        <dbReference type="EMBL" id="UUX91218.1"/>
    </source>
</evidence>
<keyword evidence="3" id="KW-1185">Reference proteome</keyword>
<dbReference type="RefSeq" id="WP_257741370.1">
    <property type="nucleotide sequence ID" value="NZ_CP096115.1"/>
</dbReference>
<name>A0A9E7PJW2_9EURY</name>
<accession>A0A9E7PJW2</accession>
<proteinExistence type="predicted"/>
<evidence type="ECO:0000256" key="1">
    <source>
        <dbReference type="SAM" id="Coils"/>
    </source>
</evidence>
<dbReference type="GeneID" id="74307523"/>
<feature type="coiled-coil region" evidence="1">
    <location>
        <begin position="444"/>
        <end position="509"/>
    </location>
</feature>
<dbReference type="EMBL" id="CP096115">
    <property type="protein sequence ID" value="UUX91218.1"/>
    <property type="molecule type" value="Genomic_DNA"/>
</dbReference>
<gene>
    <name evidence="2" type="ORF">L6E24_07445</name>
</gene>
<reference evidence="2" key="1">
    <citation type="submission" date="2022-04" db="EMBL/GenBank/DDBJ databases">
        <title>Complete genome of Methanoplanus endosymbiosus DSM 3599.</title>
        <authorList>
            <person name="Chen S.-C."/>
            <person name="You Y.-T."/>
            <person name="Zhou Y.-Z."/>
            <person name="Lai M.-C."/>
        </authorList>
    </citation>
    <scope>NUCLEOTIDE SEQUENCE</scope>
    <source>
        <strain evidence="2">DSM 3599</strain>
    </source>
</reference>